<dbReference type="AlphaFoldDB" id="A0A8X6J676"/>
<organism evidence="1 2">
    <name type="scientific">Trichonephila inaurata madagascariensis</name>
    <dbReference type="NCBI Taxonomy" id="2747483"/>
    <lineage>
        <taxon>Eukaryota</taxon>
        <taxon>Metazoa</taxon>
        <taxon>Ecdysozoa</taxon>
        <taxon>Arthropoda</taxon>
        <taxon>Chelicerata</taxon>
        <taxon>Arachnida</taxon>
        <taxon>Araneae</taxon>
        <taxon>Araneomorphae</taxon>
        <taxon>Entelegynae</taxon>
        <taxon>Araneoidea</taxon>
        <taxon>Nephilidae</taxon>
        <taxon>Trichonephila</taxon>
        <taxon>Trichonephila inaurata</taxon>
    </lineage>
</organism>
<dbReference type="EMBL" id="BMAV01025193">
    <property type="protein sequence ID" value="GFS39351.1"/>
    <property type="molecule type" value="Genomic_DNA"/>
</dbReference>
<dbReference type="Proteomes" id="UP000886998">
    <property type="component" value="Unassembled WGS sequence"/>
</dbReference>
<evidence type="ECO:0000313" key="1">
    <source>
        <dbReference type="EMBL" id="GFS39351.1"/>
    </source>
</evidence>
<keyword evidence="2" id="KW-1185">Reference proteome</keyword>
<gene>
    <name evidence="1" type="ORF">TNIN_476711</name>
</gene>
<sequence length="90" mass="10246">MPFLLCVSNHTGIKNHPHSFFTKVMKTILLSDNENDIDRIGHLILPLSDPNAIPYLGSSDPQGKCESLELTVVRIMRPLVRRYDRNRVSC</sequence>
<proteinExistence type="predicted"/>
<evidence type="ECO:0000313" key="2">
    <source>
        <dbReference type="Proteomes" id="UP000886998"/>
    </source>
</evidence>
<accession>A0A8X6J676</accession>
<comment type="caution">
    <text evidence="1">The sequence shown here is derived from an EMBL/GenBank/DDBJ whole genome shotgun (WGS) entry which is preliminary data.</text>
</comment>
<name>A0A8X6J676_9ARAC</name>
<dbReference type="OrthoDB" id="10507602at2759"/>
<reference evidence="1" key="1">
    <citation type="submission" date="2020-08" db="EMBL/GenBank/DDBJ databases">
        <title>Multicomponent nature underlies the extraordinary mechanical properties of spider dragline silk.</title>
        <authorList>
            <person name="Kono N."/>
            <person name="Nakamura H."/>
            <person name="Mori M."/>
            <person name="Yoshida Y."/>
            <person name="Ohtoshi R."/>
            <person name="Malay A.D."/>
            <person name="Moran D.A.P."/>
            <person name="Tomita M."/>
            <person name="Numata K."/>
            <person name="Arakawa K."/>
        </authorList>
    </citation>
    <scope>NUCLEOTIDE SEQUENCE</scope>
</reference>
<protein>
    <submittedName>
        <fullName evidence="1">Uncharacterized protein</fullName>
    </submittedName>
</protein>